<dbReference type="InterPro" id="IPR021942">
    <property type="entry name" value="DUF3557"/>
</dbReference>
<comment type="caution">
    <text evidence="1">The sequence shown here is derived from an EMBL/GenBank/DDBJ whole genome shotgun (WGS) entry which is preliminary data.</text>
</comment>
<evidence type="ECO:0000313" key="1">
    <source>
        <dbReference type="EMBL" id="PIC51340.1"/>
    </source>
</evidence>
<gene>
    <name evidence="1" type="primary">Cnig_chr_I.g189</name>
    <name evidence="1" type="ORF">B9Z55_000189</name>
</gene>
<dbReference type="EMBL" id="PDUG01000001">
    <property type="protein sequence ID" value="PIC51340.1"/>
    <property type="molecule type" value="Genomic_DNA"/>
</dbReference>
<dbReference type="Proteomes" id="UP000230233">
    <property type="component" value="Chromosome I"/>
</dbReference>
<protein>
    <recommendedName>
        <fullName evidence="3">DUF38 domain-containing protein</fullName>
    </recommendedName>
</protein>
<keyword evidence="2" id="KW-1185">Reference proteome</keyword>
<evidence type="ECO:0008006" key="3">
    <source>
        <dbReference type="Google" id="ProtNLM"/>
    </source>
</evidence>
<sequence length="381" mass="44584">MESKPMAFCDTKTVLMYMEPSWRFHIALKIPSLRKAEKATPLIINRLELYDNRLIVNDTEYQMRVYRQCQADAGLYNGEVDDDSDEYGFIISYAESIQPGDMLLTDEGRKRRRRGCTLEDLQYDCPARLNSLPCNHYIRLYVFGSMSQFPYTNMKMYHLTRRLLTIFFGNRVESWIIKNLNLKDKVLRWPKDGKKPIVQNVKFGHYNTYKMNALLSIIDSSVPLASLKTFGRIEVEDYPLFRFVEHLMIPHFTYYNYNTALLDLFSIEASHVSLTTPTTLIDGYLEKLILKLMKELRPIGVRYSILVKEKMDLTKIEHTKLLEADRDCIKLEMGDDAVVVVQYAYTDKKTWLNIEIVPKPNKKHRISSNRSPWASIRGPPF</sequence>
<dbReference type="PANTHER" id="PTHR31379:SF1">
    <property type="entry name" value="F-BOX C PROTEIN-RELATED"/>
    <property type="match status" value="1"/>
</dbReference>
<evidence type="ECO:0000313" key="2">
    <source>
        <dbReference type="Proteomes" id="UP000230233"/>
    </source>
</evidence>
<organism evidence="1 2">
    <name type="scientific">Caenorhabditis nigoni</name>
    <dbReference type="NCBI Taxonomy" id="1611254"/>
    <lineage>
        <taxon>Eukaryota</taxon>
        <taxon>Metazoa</taxon>
        <taxon>Ecdysozoa</taxon>
        <taxon>Nematoda</taxon>
        <taxon>Chromadorea</taxon>
        <taxon>Rhabditida</taxon>
        <taxon>Rhabditina</taxon>
        <taxon>Rhabditomorpha</taxon>
        <taxon>Rhabditoidea</taxon>
        <taxon>Rhabditidae</taxon>
        <taxon>Peloderinae</taxon>
        <taxon>Caenorhabditis</taxon>
    </lineage>
</organism>
<reference evidence="2" key="1">
    <citation type="submission" date="2017-10" db="EMBL/GenBank/DDBJ databases">
        <title>Rapid genome shrinkage in a self-fertile nematode reveals novel sperm competition proteins.</title>
        <authorList>
            <person name="Yin D."/>
            <person name="Schwarz E.M."/>
            <person name="Thomas C.G."/>
            <person name="Felde R.L."/>
            <person name="Korf I.F."/>
            <person name="Cutter A.D."/>
            <person name="Schartner C.M."/>
            <person name="Ralston E.J."/>
            <person name="Meyer B.J."/>
            <person name="Haag E.S."/>
        </authorList>
    </citation>
    <scope>NUCLEOTIDE SEQUENCE [LARGE SCALE GENOMIC DNA]</scope>
    <source>
        <strain evidence="2">JU1422</strain>
    </source>
</reference>
<proteinExistence type="predicted"/>
<dbReference type="PANTHER" id="PTHR31379">
    <property type="entry name" value="F-BOX C PROTEIN-RELATED-RELATED"/>
    <property type="match status" value="1"/>
</dbReference>
<name>A0A2G5VI47_9PELO</name>
<dbReference type="AlphaFoldDB" id="A0A2G5VI47"/>
<dbReference type="Pfam" id="PF12078">
    <property type="entry name" value="DUF3557"/>
    <property type="match status" value="1"/>
</dbReference>
<accession>A0A2G5VI47</accession>